<gene>
    <name evidence="1" type="ORF">J2739_001827</name>
</gene>
<dbReference type="Proteomes" id="UP001184230">
    <property type="component" value="Unassembled WGS sequence"/>
</dbReference>
<dbReference type="InterPro" id="IPR021390">
    <property type="entry name" value="DUF3025"/>
</dbReference>
<reference evidence="1 2" key="1">
    <citation type="submission" date="2023-07" db="EMBL/GenBank/DDBJ databases">
        <title>Sorghum-associated microbial communities from plants grown in Nebraska, USA.</title>
        <authorList>
            <person name="Schachtman D."/>
        </authorList>
    </citation>
    <scope>NUCLEOTIDE SEQUENCE [LARGE SCALE GENOMIC DNA]</scope>
    <source>
        <strain evidence="1 2">DS1781</strain>
    </source>
</reference>
<name>A0ABU1NC63_9BURK</name>
<accession>A0ABU1NC63</accession>
<proteinExistence type="predicted"/>
<evidence type="ECO:0000313" key="1">
    <source>
        <dbReference type="EMBL" id="MDR6536057.1"/>
    </source>
</evidence>
<keyword evidence="2" id="KW-1185">Reference proteome</keyword>
<protein>
    <recommendedName>
        <fullName evidence="3">DUF3025 domain-containing protein</fullName>
    </recommendedName>
</protein>
<comment type="caution">
    <text evidence="1">The sequence shown here is derived from an EMBL/GenBank/DDBJ whole genome shotgun (WGS) entry which is preliminary data.</text>
</comment>
<dbReference type="Pfam" id="PF11227">
    <property type="entry name" value="DUF3025"/>
    <property type="match status" value="1"/>
</dbReference>
<evidence type="ECO:0008006" key="3">
    <source>
        <dbReference type="Google" id="ProtNLM"/>
    </source>
</evidence>
<evidence type="ECO:0000313" key="2">
    <source>
        <dbReference type="Proteomes" id="UP001184230"/>
    </source>
</evidence>
<organism evidence="1 2">
    <name type="scientific">Variovorax soli</name>
    <dbReference type="NCBI Taxonomy" id="376815"/>
    <lineage>
        <taxon>Bacteria</taxon>
        <taxon>Pseudomonadati</taxon>
        <taxon>Pseudomonadota</taxon>
        <taxon>Betaproteobacteria</taxon>
        <taxon>Burkholderiales</taxon>
        <taxon>Comamonadaceae</taxon>
        <taxon>Variovorax</taxon>
    </lineage>
</organism>
<dbReference type="EMBL" id="JAVDRF010000003">
    <property type="protein sequence ID" value="MDR6536057.1"/>
    <property type="molecule type" value="Genomic_DNA"/>
</dbReference>
<sequence>MNPTLGFDPIRPWLAPYAPRAAAMAASLARGAGVAAVLSGQGADIALPTGPLRFAPPDAAPPGEAYEAFIFRTAQVPTRDNLHDFFNGLAWLHFPHAKRRLNALQAAEIARAGIGATRGPLRDALTLFDENGAVLDAPQALWAALLARDWQRLFVRARALWREARLLVFGHALLEKLVAPRKSLTAHVLWAPGALRSIAIEDAAIAAALEPAHLAGKPFAPLPVLGVPGWWPANEAPDFYDDATVFRPPRSPRH</sequence>